<organism evidence="1 2">
    <name type="scientific">Araneus ventricosus</name>
    <name type="common">Orbweaver spider</name>
    <name type="synonym">Epeira ventricosa</name>
    <dbReference type="NCBI Taxonomy" id="182803"/>
    <lineage>
        <taxon>Eukaryota</taxon>
        <taxon>Metazoa</taxon>
        <taxon>Ecdysozoa</taxon>
        <taxon>Arthropoda</taxon>
        <taxon>Chelicerata</taxon>
        <taxon>Arachnida</taxon>
        <taxon>Araneae</taxon>
        <taxon>Araneomorphae</taxon>
        <taxon>Entelegynae</taxon>
        <taxon>Araneoidea</taxon>
        <taxon>Araneidae</taxon>
        <taxon>Araneus</taxon>
    </lineage>
</organism>
<accession>A0A4Y2SY72</accession>
<protein>
    <submittedName>
        <fullName evidence="1">Uncharacterized protein</fullName>
    </submittedName>
</protein>
<proteinExistence type="predicted"/>
<comment type="caution">
    <text evidence="1">The sequence shown here is derived from an EMBL/GenBank/DDBJ whole genome shotgun (WGS) entry which is preliminary data.</text>
</comment>
<evidence type="ECO:0000313" key="2">
    <source>
        <dbReference type="Proteomes" id="UP000499080"/>
    </source>
</evidence>
<sequence>MGMTGEWSHPPPTLTTILMTCQQSWEFGDAMWDLKSTGIFLISLLGAERSKFIQIIPYDVTVCRRDDKRTVLRECVDRLGSPLEYERLWNLCLEFYPLTPSGIESSAAVLISNLLSDCSANLRKCCFYCYLLFENKVSLSVTYLLDCFNRTHSGTNFVTT</sequence>
<dbReference type="EMBL" id="BGPR01024452">
    <property type="protein sequence ID" value="GBN92560.1"/>
    <property type="molecule type" value="Genomic_DNA"/>
</dbReference>
<evidence type="ECO:0000313" key="1">
    <source>
        <dbReference type="EMBL" id="GBN92560.1"/>
    </source>
</evidence>
<keyword evidence="2" id="KW-1185">Reference proteome</keyword>
<name>A0A4Y2SY72_ARAVE</name>
<reference evidence="1 2" key="1">
    <citation type="journal article" date="2019" name="Sci. Rep.">
        <title>Orb-weaving spider Araneus ventricosus genome elucidates the spidroin gene catalogue.</title>
        <authorList>
            <person name="Kono N."/>
            <person name="Nakamura H."/>
            <person name="Ohtoshi R."/>
            <person name="Moran D.A.P."/>
            <person name="Shinohara A."/>
            <person name="Yoshida Y."/>
            <person name="Fujiwara M."/>
            <person name="Mori M."/>
            <person name="Tomita M."/>
            <person name="Arakawa K."/>
        </authorList>
    </citation>
    <scope>NUCLEOTIDE SEQUENCE [LARGE SCALE GENOMIC DNA]</scope>
</reference>
<dbReference type="AlphaFoldDB" id="A0A4Y2SY72"/>
<gene>
    <name evidence="1" type="ORF">AVEN_26136_1</name>
</gene>
<dbReference type="Proteomes" id="UP000499080">
    <property type="component" value="Unassembled WGS sequence"/>
</dbReference>